<evidence type="ECO:0000256" key="2">
    <source>
        <dbReference type="SAM" id="MobiDB-lite"/>
    </source>
</evidence>
<evidence type="ECO:0000313" key="5">
    <source>
        <dbReference type="EMBL" id="CAB3233177.1"/>
    </source>
</evidence>
<dbReference type="GO" id="GO:0008270">
    <property type="term" value="F:zinc ion binding"/>
    <property type="evidence" value="ECO:0007669"/>
    <property type="project" value="UniProtKB-KW"/>
</dbReference>
<feature type="compositionally biased region" description="Polar residues" evidence="2">
    <location>
        <begin position="144"/>
        <end position="153"/>
    </location>
</feature>
<proteinExistence type="predicted"/>
<feature type="region of interest" description="Disordered" evidence="2">
    <location>
        <begin position="777"/>
        <end position="825"/>
    </location>
</feature>
<gene>
    <name evidence="5" type="ORF">APLA_LOCUS5089</name>
</gene>
<dbReference type="InterPro" id="IPR006578">
    <property type="entry name" value="MADF-dom"/>
</dbReference>
<dbReference type="CDD" id="cd09272">
    <property type="entry name" value="RNase_HI_RT_Ty1"/>
    <property type="match status" value="1"/>
</dbReference>
<comment type="caution">
    <text evidence="5">The sequence shown here is derived from an EMBL/GenBank/DDBJ whole genome shotgun (WGS) entry which is preliminary data.</text>
</comment>
<dbReference type="Pfam" id="PF10545">
    <property type="entry name" value="MADF_DNA_bdg"/>
    <property type="match status" value="1"/>
</dbReference>
<dbReference type="EMBL" id="CADEBC010000479">
    <property type="protein sequence ID" value="CAB3233177.1"/>
    <property type="molecule type" value="Genomic_DNA"/>
</dbReference>
<dbReference type="InterPro" id="IPR001878">
    <property type="entry name" value="Znf_CCHC"/>
</dbReference>
<keyword evidence="1" id="KW-0863">Zinc-finger</keyword>
<protein>
    <recommendedName>
        <fullName evidence="7">CCHC-type domain-containing protein</fullName>
    </recommendedName>
</protein>
<feature type="compositionally biased region" description="Basic residues" evidence="2">
    <location>
        <begin position="155"/>
        <end position="167"/>
    </location>
</feature>
<dbReference type="Pfam" id="PF00098">
    <property type="entry name" value="zf-CCHC"/>
    <property type="match status" value="1"/>
</dbReference>
<dbReference type="Gene3D" id="4.10.60.10">
    <property type="entry name" value="Zinc finger, CCHC-type"/>
    <property type="match status" value="1"/>
</dbReference>
<keyword evidence="1" id="KW-0862">Zinc</keyword>
<dbReference type="PANTHER" id="PTHR12243">
    <property type="entry name" value="MADF DOMAIN TRANSCRIPTION FACTOR"/>
    <property type="match status" value="1"/>
</dbReference>
<dbReference type="PROSITE" id="PS50158">
    <property type="entry name" value="ZF_CCHC"/>
    <property type="match status" value="1"/>
</dbReference>
<feature type="domain" description="MADF" evidence="4">
    <location>
        <begin position="259"/>
        <end position="350"/>
    </location>
</feature>
<evidence type="ECO:0000256" key="1">
    <source>
        <dbReference type="PROSITE-ProRule" id="PRU00047"/>
    </source>
</evidence>
<dbReference type="InterPro" id="IPR036875">
    <property type="entry name" value="Znf_CCHC_sf"/>
</dbReference>
<dbReference type="Pfam" id="PF14223">
    <property type="entry name" value="Retrotran_gag_2"/>
    <property type="match status" value="1"/>
</dbReference>
<dbReference type="SMART" id="SM00343">
    <property type="entry name" value="ZnF_C2HC"/>
    <property type="match status" value="1"/>
</dbReference>
<dbReference type="SUPFAM" id="SSF57756">
    <property type="entry name" value="Retrovirus zinc finger-like domains"/>
    <property type="match status" value="1"/>
</dbReference>
<feature type="compositionally biased region" description="Polar residues" evidence="2">
    <location>
        <begin position="390"/>
        <end position="419"/>
    </location>
</feature>
<dbReference type="AlphaFoldDB" id="A0A8S0ZKF1"/>
<keyword evidence="1" id="KW-0479">Metal-binding</keyword>
<dbReference type="GO" id="GO:0003676">
    <property type="term" value="F:nucleic acid binding"/>
    <property type="evidence" value="ECO:0007669"/>
    <property type="project" value="InterPro"/>
</dbReference>
<evidence type="ECO:0000313" key="6">
    <source>
        <dbReference type="Proteomes" id="UP000494106"/>
    </source>
</evidence>
<accession>A0A8S0ZKF1</accession>
<feature type="region of interest" description="Disordered" evidence="2">
    <location>
        <begin position="141"/>
        <end position="175"/>
    </location>
</feature>
<dbReference type="PROSITE" id="PS51029">
    <property type="entry name" value="MADF"/>
    <property type="match status" value="1"/>
</dbReference>
<reference evidence="5 6" key="1">
    <citation type="submission" date="2020-04" db="EMBL/GenBank/DDBJ databases">
        <authorList>
            <person name="Wallbank WR R."/>
            <person name="Pardo Diaz C."/>
            <person name="Kozak K."/>
            <person name="Martin S."/>
            <person name="Jiggins C."/>
            <person name="Moest M."/>
            <person name="Warren A I."/>
            <person name="Byers J.R.P. K."/>
            <person name="Montejo-Kovacevich G."/>
            <person name="Yen C E."/>
        </authorList>
    </citation>
    <scope>NUCLEOTIDE SEQUENCE [LARGE SCALE GENOMIC DNA]</scope>
</reference>
<feature type="domain" description="CCHC-type" evidence="3">
    <location>
        <begin position="128"/>
        <end position="144"/>
    </location>
</feature>
<feature type="compositionally biased region" description="Polar residues" evidence="2">
    <location>
        <begin position="355"/>
        <end position="382"/>
    </location>
</feature>
<evidence type="ECO:0000259" key="4">
    <source>
        <dbReference type="PROSITE" id="PS51029"/>
    </source>
</evidence>
<dbReference type="Proteomes" id="UP000494106">
    <property type="component" value="Unassembled WGS sequence"/>
</dbReference>
<dbReference type="SMART" id="SM00595">
    <property type="entry name" value="MADF"/>
    <property type="match status" value="1"/>
</dbReference>
<dbReference type="OrthoDB" id="6081971at2759"/>
<feature type="region of interest" description="Disordered" evidence="2">
    <location>
        <begin position="355"/>
        <end position="419"/>
    </location>
</feature>
<evidence type="ECO:0000259" key="3">
    <source>
        <dbReference type="PROSITE" id="PS50158"/>
    </source>
</evidence>
<dbReference type="PANTHER" id="PTHR12243:SF67">
    <property type="entry name" value="COREPRESSOR OF PANGOLIN, ISOFORM A-RELATED"/>
    <property type="match status" value="1"/>
</dbReference>
<organism evidence="5 6">
    <name type="scientific">Arctia plantaginis</name>
    <name type="common">Wood tiger moth</name>
    <name type="synonym">Phalaena plantaginis</name>
    <dbReference type="NCBI Taxonomy" id="874455"/>
    <lineage>
        <taxon>Eukaryota</taxon>
        <taxon>Metazoa</taxon>
        <taxon>Ecdysozoa</taxon>
        <taxon>Arthropoda</taxon>
        <taxon>Hexapoda</taxon>
        <taxon>Insecta</taxon>
        <taxon>Pterygota</taxon>
        <taxon>Neoptera</taxon>
        <taxon>Endopterygota</taxon>
        <taxon>Lepidoptera</taxon>
        <taxon>Glossata</taxon>
        <taxon>Ditrysia</taxon>
        <taxon>Noctuoidea</taxon>
        <taxon>Erebidae</taxon>
        <taxon>Arctiinae</taxon>
        <taxon>Arctia</taxon>
    </lineage>
</organism>
<name>A0A8S0ZKF1_ARCPL</name>
<feature type="compositionally biased region" description="Basic and acidic residues" evidence="2">
    <location>
        <begin position="806"/>
        <end position="825"/>
    </location>
</feature>
<evidence type="ECO:0008006" key="7">
    <source>
        <dbReference type="Google" id="ProtNLM"/>
    </source>
</evidence>
<keyword evidence="6" id="KW-1185">Reference proteome</keyword>
<sequence length="825" mass="93891">MIENLKNIFQRKNTLSNLYLKRQLLSLKCKKKDSVEEHFSKFDKLIEDIEINGTKMEEQDIVCQLLLSVEEAYQPVVTALEMSNTKLTVEFIKGKLLDAELKEKNQQKNIQKKSNPHSGYVFQSASLKCYNCGEPNHFARNCPNKAQCSNQRGRGNPKTRGYQKRGYRGTNNRKLSANVGEGHVQKEDITFFAAQAYTVNNTDHENKSIEFVIDSGASYHMAFSDSDWDSEHMDRKSISGVAIFYQGNLVSWSSKKQTTVALSTAESECVAAALTDKNYKNRGIVAEAWLEIAREMGNENGKQWATKWKSLRDNYKKFKKSIETASGSAYKKYKNWPWADQQRFLDDTIALNETDNNINSENRNSTSQVSHSTNQPSPSNSVDLRDSVSDSENLSRPGSSNSIYSRNSAKNKNITQKGDSDLQQQLLKYLHEKRQNKRSLDDIDYLFQSYATFMKKMPARMQKYIKRESPVVPRLTQATYEYGVTSDMLRVAQAVTIAPEPIKKIINAIGHLKYEDKIFLPAVAAEPRDANSSIPGAIWADHILMNPNEIIPEHYDIVDDFRRDFLLIAPFLASLQKYVPKMVGGPIDIKSSGRPSLLISNRMGNLRVPQRNAGEDLDAYYRRSVPLSNVRNYTSLARLTPSERIEGQVNLLGEYPSDFNLRYLMYHLRDEVACAYDVTSDYADVAFFRPLKVAWRQILQKWKKTDGRLLSCVPKGCFPKMLKLLMDQININSENNIRAGFHKTGITPFNPNEVLARLPEETQNDEEVKKAIDKSSIPPTDVHLQDVPMPTISAPKPVVDSEANIETDKNDDGFIIEKDNKEDHF</sequence>
<dbReference type="InterPro" id="IPR039353">
    <property type="entry name" value="TF_Adf1"/>
</dbReference>